<evidence type="ECO:0008006" key="4">
    <source>
        <dbReference type="Google" id="ProtNLM"/>
    </source>
</evidence>
<dbReference type="EMBL" id="CAXJRC010000006">
    <property type="protein sequence ID" value="CAL2105412.1"/>
    <property type="molecule type" value="Genomic_DNA"/>
</dbReference>
<keyword evidence="1" id="KW-0732">Signal</keyword>
<name>A0ABP1F5I2_9FLAO</name>
<accession>A0ABP1F5I2</accession>
<feature type="chain" id="PRO_5046610163" description="Carboxypeptidase-like protein" evidence="1">
    <location>
        <begin position="19"/>
        <end position="270"/>
    </location>
</feature>
<evidence type="ECO:0000313" key="2">
    <source>
        <dbReference type="EMBL" id="CAL2105412.1"/>
    </source>
</evidence>
<keyword evidence="3" id="KW-1185">Reference proteome</keyword>
<reference evidence="2 3" key="1">
    <citation type="submission" date="2024-05" db="EMBL/GenBank/DDBJ databases">
        <authorList>
            <person name="Duchaud E."/>
        </authorList>
    </citation>
    <scope>NUCLEOTIDE SEQUENCE [LARGE SCALE GENOMIC DNA]</scope>
    <source>
        <strain evidence="2">Ena-SAMPLE-TAB-13-05-2024-13:56:06:370-140305</strain>
    </source>
</reference>
<dbReference type="RefSeq" id="WP_348737261.1">
    <property type="nucleotide sequence ID" value="NZ_CAXJRC010000006.1"/>
</dbReference>
<dbReference type="InterPro" id="IPR008969">
    <property type="entry name" value="CarboxyPept-like_regulatory"/>
</dbReference>
<dbReference type="Pfam" id="PF13715">
    <property type="entry name" value="CarbopepD_reg_2"/>
    <property type="match status" value="1"/>
</dbReference>
<dbReference type="Proteomes" id="UP001497602">
    <property type="component" value="Unassembled WGS sequence"/>
</dbReference>
<gene>
    <name evidence="2" type="ORF">T190115A13A_150043</name>
</gene>
<evidence type="ECO:0000313" key="3">
    <source>
        <dbReference type="Proteomes" id="UP001497602"/>
    </source>
</evidence>
<sequence length="270" mass="30536">MQKLLLILLILLSQFSFGQLQNGTLRGIVFDKFGPVENANILNLTTKKGTFTDHKGNFSFYVTIGDEVQVSSIQHETKTFTVAGITLKNNDFQIQLHTKSYVLDEVVIKKHYLTGSLVLDLKKVPKDTMNDLVNNMVNNIKNMSMSAIMNSPVGSDEIHLSKAQISTMPSSYSGITLYSGNVGSGGGKKRKEARKKLAKKELFPIKLLHELGGDFFFNTLKIPKDNYYHFIDYCSYTNIESLFYKKKILTVIEILEQESISYLKTIKQKK</sequence>
<proteinExistence type="predicted"/>
<comment type="caution">
    <text evidence="2">The sequence shown here is derived from an EMBL/GenBank/DDBJ whole genome shotgun (WGS) entry which is preliminary data.</text>
</comment>
<dbReference type="SUPFAM" id="SSF49464">
    <property type="entry name" value="Carboxypeptidase regulatory domain-like"/>
    <property type="match status" value="1"/>
</dbReference>
<feature type="signal peptide" evidence="1">
    <location>
        <begin position="1"/>
        <end position="18"/>
    </location>
</feature>
<organism evidence="2 3">
    <name type="scientific">Tenacibaculum vairaonense</name>
    <dbReference type="NCBI Taxonomy" id="3137860"/>
    <lineage>
        <taxon>Bacteria</taxon>
        <taxon>Pseudomonadati</taxon>
        <taxon>Bacteroidota</taxon>
        <taxon>Flavobacteriia</taxon>
        <taxon>Flavobacteriales</taxon>
        <taxon>Flavobacteriaceae</taxon>
        <taxon>Tenacibaculum</taxon>
    </lineage>
</organism>
<protein>
    <recommendedName>
        <fullName evidence="4">Carboxypeptidase-like protein</fullName>
    </recommendedName>
</protein>
<evidence type="ECO:0000256" key="1">
    <source>
        <dbReference type="SAM" id="SignalP"/>
    </source>
</evidence>